<protein>
    <submittedName>
        <fullName evidence="3">Uncharacterized protein</fullName>
    </submittedName>
</protein>
<feature type="compositionally biased region" description="Basic and acidic residues" evidence="1">
    <location>
        <begin position="94"/>
        <end position="103"/>
    </location>
</feature>
<feature type="compositionally biased region" description="Low complexity" evidence="1">
    <location>
        <begin position="206"/>
        <end position="226"/>
    </location>
</feature>
<dbReference type="EMBL" id="SNRW01015364">
    <property type="protein sequence ID" value="KAA6370461.1"/>
    <property type="molecule type" value="Genomic_DNA"/>
</dbReference>
<name>A0A5J4UK30_9EUKA</name>
<dbReference type="AlphaFoldDB" id="A0A5J4UK30"/>
<keyword evidence="2" id="KW-0812">Transmembrane</keyword>
<evidence type="ECO:0000256" key="2">
    <source>
        <dbReference type="SAM" id="Phobius"/>
    </source>
</evidence>
<keyword evidence="2" id="KW-1133">Transmembrane helix</keyword>
<comment type="caution">
    <text evidence="3">The sequence shown here is derived from an EMBL/GenBank/DDBJ whole genome shotgun (WGS) entry which is preliminary data.</text>
</comment>
<organism evidence="3 4">
    <name type="scientific">Streblomastix strix</name>
    <dbReference type="NCBI Taxonomy" id="222440"/>
    <lineage>
        <taxon>Eukaryota</taxon>
        <taxon>Metamonada</taxon>
        <taxon>Preaxostyla</taxon>
        <taxon>Oxymonadida</taxon>
        <taxon>Streblomastigidae</taxon>
        <taxon>Streblomastix</taxon>
    </lineage>
</organism>
<evidence type="ECO:0000313" key="3">
    <source>
        <dbReference type="EMBL" id="KAA6370461.1"/>
    </source>
</evidence>
<keyword evidence="2" id="KW-0472">Membrane</keyword>
<evidence type="ECO:0000313" key="4">
    <source>
        <dbReference type="Proteomes" id="UP000324800"/>
    </source>
</evidence>
<reference evidence="3 4" key="1">
    <citation type="submission" date="2019-03" db="EMBL/GenBank/DDBJ databases">
        <title>Single cell metagenomics reveals metabolic interactions within the superorganism composed of flagellate Streblomastix strix and complex community of Bacteroidetes bacteria on its surface.</title>
        <authorList>
            <person name="Treitli S.C."/>
            <person name="Kolisko M."/>
            <person name="Husnik F."/>
            <person name="Keeling P."/>
            <person name="Hampl V."/>
        </authorList>
    </citation>
    <scope>NUCLEOTIDE SEQUENCE [LARGE SCALE GENOMIC DNA]</scope>
    <source>
        <strain evidence="3">ST1C</strain>
    </source>
</reference>
<dbReference type="Pfam" id="PF16038">
    <property type="entry name" value="TMIE"/>
    <property type="match status" value="1"/>
</dbReference>
<accession>A0A5J4UK30</accession>
<dbReference type="Proteomes" id="UP000324800">
    <property type="component" value="Unassembled WGS sequence"/>
</dbReference>
<feature type="compositionally biased region" description="Basic and acidic residues" evidence="1">
    <location>
        <begin position="116"/>
        <end position="136"/>
    </location>
</feature>
<feature type="compositionally biased region" description="Polar residues" evidence="1">
    <location>
        <begin position="227"/>
        <end position="242"/>
    </location>
</feature>
<feature type="compositionally biased region" description="Polar residues" evidence="1">
    <location>
        <begin position="285"/>
        <end position="304"/>
    </location>
</feature>
<feature type="compositionally biased region" description="Polar residues" evidence="1">
    <location>
        <begin position="253"/>
        <end position="277"/>
    </location>
</feature>
<proteinExistence type="predicted"/>
<feature type="region of interest" description="Disordered" evidence="1">
    <location>
        <begin position="94"/>
        <end position="136"/>
    </location>
</feature>
<feature type="transmembrane region" description="Helical" evidence="2">
    <location>
        <begin position="56"/>
        <end position="83"/>
    </location>
</feature>
<dbReference type="InterPro" id="IPR032006">
    <property type="entry name" value="TMIE"/>
</dbReference>
<sequence>MGFFGSCIVELTDIFCSALISNDRKILTSTEGKENQSIQLEIKIDTLTDSPQGYKILWWMIILIIVAGVVLVAVVIVIIYLCCFRKKIKKTKKNNQEDAEKQQIRQQTNEIEINAEDERLKSDDKQKMNSSKPQHDEINQLIQKEPKWNFNPQISPQTISTPPTQQLQIQIQHSDQDLTPINPFRSNIIPVDNSGLNITSDKPSESILTPIDPSPSISSQPHHPTQNQKPIRSSSPGQSQKLQIARSLYPSHPSESSGGLHSYRPRTNQLPVRSISGQLPAYKPSGQQTVNSSSKVQPLNQQEQLNEKKH</sequence>
<evidence type="ECO:0000256" key="1">
    <source>
        <dbReference type="SAM" id="MobiDB-lite"/>
    </source>
</evidence>
<feature type="region of interest" description="Disordered" evidence="1">
    <location>
        <begin position="178"/>
        <end position="310"/>
    </location>
</feature>
<gene>
    <name evidence="3" type="ORF">EZS28_034013</name>
</gene>